<evidence type="ECO:0000259" key="4">
    <source>
        <dbReference type="PROSITE" id="PS01124"/>
    </source>
</evidence>
<dbReference type="PANTHER" id="PTHR43280">
    <property type="entry name" value="ARAC-FAMILY TRANSCRIPTIONAL REGULATOR"/>
    <property type="match status" value="1"/>
</dbReference>
<accession>A0ABP2DMP9</accession>
<dbReference type="Gene3D" id="1.10.10.60">
    <property type="entry name" value="Homeodomain-like"/>
    <property type="match status" value="1"/>
</dbReference>
<reference evidence="5 6" key="1">
    <citation type="journal article" date="2010" name="Vet. Microbiol.">
        <title>Production of haemolysins by strains of the Actinobacillus minor/porcitonsillarum complex.</title>
        <authorList>
            <person name="Arya G."/>
            <person name="Niven D.F."/>
        </authorList>
    </citation>
    <scope>NUCLEOTIDE SEQUENCE [LARGE SCALE GENOMIC DNA]</scope>
    <source>
        <strain evidence="6">strain 202</strain>
    </source>
</reference>
<dbReference type="InterPro" id="IPR009057">
    <property type="entry name" value="Homeodomain-like_sf"/>
</dbReference>
<keyword evidence="6" id="KW-1185">Reference proteome</keyword>
<feature type="domain" description="HTH araC/xylS-type" evidence="4">
    <location>
        <begin position="184"/>
        <end position="282"/>
    </location>
</feature>
<sequence length="286" mass="33679">MAKIGNNKEIIPTLQAELEICLFSEFNQSNLHADELAREMLAEQHRFDFYVWLWVTEGECPHLLDFQTVTQRTGEWLLIRPQQVHHFLTMEGWDGWGLSFPAEWVSADLASIWQQLPQKQSVTAEQAPLLQLALQQLKQYRYFEWQGQNYQPLLQTQLHTFLTLLNTLYAANQPQEDRQNQRWQRFSQLLEQHFCEQHQVQFYAEQLGCTEKTLGSTCLAHTGQPAKMVINQRLLLEAKRLLVHTQKSVKHIALQLGFEEATHFNKFFKKYEQCTPKGFRETYLAQ</sequence>
<evidence type="ECO:0000313" key="6">
    <source>
        <dbReference type="Proteomes" id="UP000003394"/>
    </source>
</evidence>
<dbReference type="SUPFAM" id="SSF46689">
    <property type="entry name" value="Homeodomain-like"/>
    <property type="match status" value="1"/>
</dbReference>
<dbReference type="SUPFAM" id="SSF51215">
    <property type="entry name" value="Regulatory protein AraC"/>
    <property type="match status" value="1"/>
</dbReference>
<evidence type="ECO:0000256" key="3">
    <source>
        <dbReference type="ARBA" id="ARBA00023163"/>
    </source>
</evidence>
<keyword evidence="2" id="KW-0238">DNA-binding</keyword>
<dbReference type="InterPro" id="IPR018060">
    <property type="entry name" value="HTH_AraC"/>
</dbReference>
<comment type="caution">
    <text evidence="5">The sequence shown here is derived from an EMBL/GenBank/DDBJ whole genome shotgun (WGS) entry which is preliminary data.</text>
</comment>
<dbReference type="Pfam" id="PF12833">
    <property type="entry name" value="HTH_18"/>
    <property type="match status" value="1"/>
</dbReference>
<evidence type="ECO:0000313" key="5">
    <source>
        <dbReference type="EMBL" id="EEF16183.1"/>
    </source>
</evidence>
<proteinExistence type="predicted"/>
<dbReference type="EMBL" id="ACFT01000001">
    <property type="protein sequence ID" value="EEF16183.1"/>
    <property type="molecule type" value="Genomic_DNA"/>
</dbReference>
<dbReference type="SMART" id="SM00342">
    <property type="entry name" value="HTH_ARAC"/>
    <property type="match status" value="1"/>
</dbReference>
<gene>
    <name evidence="5" type="ORF">AM202_0007</name>
</gene>
<protein>
    <submittedName>
        <fullName evidence="5">AraC family transcriptional regulator</fullName>
    </submittedName>
</protein>
<dbReference type="PROSITE" id="PS01124">
    <property type="entry name" value="HTH_ARAC_FAMILY_2"/>
    <property type="match status" value="1"/>
</dbReference>
<dbReference type="InterPro" id="IPR003313">
    <property type="entry name" value="AraC-bd"/>
</dbReference>
<evidence type="ECO:0000256" key="2">
    <source>
        <dbReference type="ARBA" id="ARBA00023125"/>
    </source>
</evidence>
<organism evidence="5 6">
    <name type="scientific">Actinobacillus minor 202</name>
    <dbReference type="NCBI Taxonomy" id="591023"/>
    <lineage>
        <taxon>Bacteria</taxon>
        <taxon>Pseudomonadati</taxon>
        <taxon>Pseudomonadota</taxon>
        <taxon>Gammaproteobacteria</taxon>
        <taxon>Pasteurellales</taxon>
        <taxon>Pasteurellaceae</taxon>
        <taxon>Actinobacillus</taxon>
    </lineage>
</organism>
<dbReference type="InterPro" id="IPR037923">
    <property type="entry name" value="HTH-like"/>
</dbReference>
<dbReference type="PANTHER" id="PTHR43280:SF32">
    <property type="entry name" value="TRANSCRIPTIONAL REGULATORY PROTEIN"/>
    <property type="match status" value="1"/>
</dbReference>
<dbReference type="Proteomes" id="UP000003394">
    <property type="component" value="Unassembled WGS sequence"/>
</dbReference>
<dbReference type="Pfam" id="PF02311">
    <property type="entry name" value="AraC_binding"/>
    <property type="match status" value="1"/>
</dbReference>
<evidence type="ECO:0000256" key="1">
    <source>
        <dbReference type="ARBA" id="ARBA00023015"/>
    </source>
</evidence>
<name>A0ABP2DMP9_9PAST</name>
<keyword evidence="3" id="KW-0804">Transcription</keyword>
<keyword evidence="1" id="KW-0805">Transcription regulation</keyword>